<protein>
    <submittedName>
        <fullName evidence="3">Uncharacterized protein</fullName>
    </submittedName>
</protein>
<dbReference type="KEGG" id="abp:AGABI1DRAFT115926"/>
<evidence type="ECO:0000256" key="1">
    <source>
        <dbReference type="SAM" id="MobiDB-lite"/>
    </source>
</evidence>
<dbReference type="EMBL" id="JH971404">
    <property type="protein sequence ID" value="EKM76157.1"/>
    <property type="molecule type" value="Genomic_DNA"/>
</dbReference>
<feature type="transmembrane region" description="Helical" evidence="2">
    <location>
        <begin position="73"/>
        <end position="90"/>
    </location>
</feature>
<feature type="region of interest" description="Disordered" evidence="1">
    <location>
        <begin position="1"/>
        <end position="32"/>
    </location>
</feature>
<accession>K5WZW9</accession>
<dbReference type="HOGENOM" id="CLU_1839825_0_0_1"/>
<dbReference type="AlphaFoldDB" id="K5WZW9"/>
<feature type="non-terminal residue" evidence="3">
    <location>
        <position position="140"/>
    </location>
</feature>
<evidence type="ECO:0000313" key="3">
    <source>
        <dbReference type="EMBL" id="EKM76157.1"/>
    </source>
</evidence>
<dbReference type="OMA" id="RYQLIPT"/>
<proteinExistence type="predicted"/>
<dbReference type="GeneID" id="18824906"/>
<sequence>MSRYQLIPTSPRPSSDIRLKARRSSSLETPILSPTASSITLLDHEDASERGTLRHLPTYDSDPRFRQPKPSPYARAALIIFIIVAFYFAFSMRADIFRSIVDQQEKKVKQESESWADWAGSQRILIETRESLATVSGPSY</sequence>
<keyword evidence="4" id="KW-1185">Reference proteome</keyword>
<keyword evidence="2" id="KW-1133">Transmembrane helix</keyword>
<keyword evidence="2" id="KW-0472">Membrane</keyword>
<reference evidence="4" key="1">
    <citation type="journal article" date="2012" name="Proc. Natl. Acad. Sci. U.S.A.">
        <title>Genome sequence of the button mushroom Agaricus bisporus reveals mechanisms governing adaptation to a humic-rich ecological niche.</title>
        <authorList>
            <person name="Morin E."/>
            <person name="Kohler A."/>
            <person name="Baker A.R."/>
            <person name="Foulongne-Oriol M."/>
            <person name="Lombard V."/>
            <person name="Nagy L.G."/>
            <person name="Ohm R.A."/>
            <person name="Patyshakuliyeva A."/>
            <person name="Brun A."/>
            <person name="Aerts A.L."/>
            <person name="Bailey A.M."/>
            <person name="Billette C."/>
            <person name="Coutinho P.M."/>
            <person name="Deakin G."/>
            <person name="Doddapaneni H."/>
            <person name="Floudas D."/>
            <person name="Grimwood J."/>
            <person name="Hilden K."/>
            <person name="Kuees U."/>
            <person name="LaButti K.M."/>
            <person name="Lapidus A."/>
            <person name="Lindquist E.A."/>
            <person name="Lucas S.M."/>
            <person name="Murat C."/>
            <person name="Riley R.W."/>
            <person name="Salamov A.A."/>
            <person name="Schmutz J."/>
            <person name="Subramanian V."/>
            <person name="Woesten H.A.B."/>
            <person name="Xu J."/>
            <person name="Eastwood D.C."/>
            <person name="Foster G.D."/>
            <person name="Sonnenberg A.S."/>
            <person name="Cullen D."/>
            <person name="de Vries R.P."/>
            <person name="Lundell T."/>
            <person name="Hibbett D.S."/>
            <person name="Henrissat B."/>
            <person name="Burton K.S."/>
            <person name="Kerrigan R.W."/>
            <person name="Challen M.P."/>
            <person name="Grigoriev I.V."/>
            <person name="Martin F."/>
        </authorList>
    </citation>
    <scope>NUCLEOTIDE SEQUENCE [LARGE SCALE GENOMIC DNA]</scope>
    <source>
        <strain evidence="4">JB137-S8 / ATCC MYA-4627 / FGSC 10392</strain>
    </source>
</reference>
<dbReference type="OrthoDB" id="2538110at2759"/>
<organism evidence="3 4">
    <name type="scientific">Agaricus bisporus var. burnettii (strain JB137-S8 / ATCC MYA-4627 / FGSC 10392)</name>
    <name type="common">White button mushroom</name>
    <dbReference type="NCBI Taxonomy" id="597362"/>
    <lineage>
        <taxon>Eukaryota</taxon>
        <taxon>Fungi</taxon>
        <taxon>Dikarya</taxon>
        <taxon>Basidiomycota</taxon>
        <taxon>Agaricomycotina</taxon>
        <taxon>Agaricomycetes</taxon>
        <taxon>Agaricomycetidae</taxon>
        <taxon>Agaricales</taxon>
        <taxon>Agaricineae</taxon>
        <taxon>Agaricaceae</taxon>
        <taxon>Agaricus</taxon>
    </lineage>
</organism>
<evidence type="ECO:0000313" key="4">
    <source>
        <dbReference type="Proteomes" id="UP000008493"/>
    </source>
</evidence>
<keyword evidence="2" id="KW-0812">Transmembrane</keyword>
<name>K5WZW9_AGABU</name>
<dbReference type="RefSeq" id="XP_007333117.1">
    <property type="nucleotide sequence ID" value="XM_007333055.1"/>
</dbReference>
<dbReference type="Proteomes" id="UP000008493">
    <property type="component" value="Unassembled WGS sequence"/>
</dbReference>
<evidence type="ECO:0000256" key="2">
    <source>
        <dbReference type="SAM" id="Phobius"/>
    </source>
</evidence>
<gene>
    <name evidence="3" type="ORF">AGABI1DRAFT_115926</name>
</gene>
<dbReference type="InParanoid" id="K5WZW9"/>